<dbReference type="EC" id="3.1.3.67" evidence="1"/>
<dbReference type="GO" id="GO:0051896">
    <property type="term" value="P:regulation of phosphatidylinositol 3-kinase/protein kinase B signal transduction"/>
    <property type="evidence" value="ECO:0007669"/>
    <property type="project" value="TreeGrafter"/>
</dbReference>
<feature type="domain" description="Phosphatase tensin-type" evidence="5">
    <location>
        <begin position="12"/>
        <end position="214"/>
    </location>
</feature>
<evidence type="ECO:0000256" key="2">
    <source>
        <dbReference type="ARBA" id="ARBA00022801"/>
    </source>
</evidence>
<dbReference type="GO" id="GO:0042995">
    <property type="term" value="C:cell projection"/>
    <property type="evidence" value="ECO:0007669"/>
    <property type="project" value="TreeGrafter"/>
</dbReference>
<dbReference type="InterPro" id="IPR029021">
    <property type="entry name" value="Prot-tyrosine_phosphatase-like"/>
</dbReference>
<dbReference type="GO" id="GO:0005634">
    <property type="term" value="C:nucleus"/>
    <property type="evidence" value="ECO:0007669"/>
    <property type="project" value="TreeGrafter"/>
</dbReference>
<dbReference type="SUPFAM" id="SSF52799">
    <property type="entry name" value="(Phosphotyrosine protein) phosphatases II"/>
    <property type="match status" value="1"/>
</dbReference>
<dbReference type="PANTHER" id="PTHR12305">
    <property type="entry name" value="PHOSPHATASE WITH HOMOLOGY TO TENSIN"/>
    <property type="match status" value="1"/>
</dbReference>
<dbReference type="GO" id="GO:0016314">
    <property type="term" value="F:phosphatidylinositol-3,4,5-trisphosphate 3-phosphatase activity"/>
    <property type="evidence" value="ECO:0007669"/>
    <property type="project" value="UniProtKB-EC"/>
</dbReference>
<dbReference type="InterPro" id="IPR003595">
    <property type="entry name" value="Tyr_Pase_cat"/>
</dbReference>
<feature type="compositionally biased region" description="Basic and acidic residues" evidence="3">
    <location>
        <begin position="123"/>
        <end position="140"/>
    </location>
</feature>
<gene>
    <name evidence="6" type="ORF">W97_02850</name>
</gene>
<dbReference type="GeneID" id="19900161"/>
<reference evidence="7" key="1">
    <citation type="submission" date="2012-06" db="EMBL/GenBank/DDBJ databases">
        <title>The genome sequence of Coniosporium apollinis CBS 100218.</title>
        <authorList>
            <consortium name="The Broad Institute Genome Sequencing Platform"/>
            <person name="Cuomo C."/>
            <person name="Gorbushina A."/>
            <person name="Noack S."/>
            <person name="Walker B."/>
            <person name="Young S.K."/>
            <person name="Zeng Q."/>
            <person name="Gargeya S."/>
            <person name="Fitzgerald M."/>
            <person name="Haas B."/>
            <person name="Abouelleil A."/>
            <person name="Alvarado L."/>
            <person name="Arachchi H.M."/>
            <person name="Berlin A.M."/>
            <person name="Chapman S.B."/>
            <person name="Goldberg J."/>
            <person name="Griggs A."/>
            <person name="Gujja S."/>
            <person name="Hansen M."/>
            <person name="Howarth C."/>
            <person name="Imamovic A."/>
            <person name="Larimer J."/>
            <person name="McCowan C."/>
            <person name="Montmayeur A."/>
            <person name="Murphy C."/>
            <person name="Neiman D."/>
            <person name="Pearson M."/>
            <person name="Priest M."/>
            <person name="Roberts A."/>
            <person name="Saif S."/>
            <person name="Shea T."/>
            <person name="Sisk P."/>
            <person name="Sykes S."/>
            <person name="Wortman J."/>
            <person name="Nusbaum C."/>
            <person name="Birren B."/>
        </authorList>
    </citation>
    <scope>NUCLEOTIDE SEQUENCE [LARGE SCALE GENOMIC DNA]</scope>
    <source>
        <strain evidence="7">CBS 100218</strain>
    </source>
</reference>
<evidence type="ECO:0000259" key="4">
    <source>
        <dbReference type="PROSITE" id="PS50056"/>
    </source>
</evidence>
<dbReference type="InterPro" id="IPR029023">
    <property type="entry name" value="Tensin_phosphatase"/>
</dbReference>
<evidence type="ECO:0000256" key="1">
    <source>
        <dbReference type="ARBA" id="ARBA00013015"/>
    </source>
</evidence>
<feature type="domain" description="Tyrosine specific protein phosphatases" evidence="4">
    <location>
        <begin position="143"/>
        <end position="186"/>
    </location>
</feature>
<dbReference type="Gene3D" id="3.90.190.10">
    <property type="entry name" value="Protein tyrosine phosphatase superfamily"/>
    <property type="match status" value="1"/>
</dbReference>
<dbReference type="GO" id="GO:0005886">
    <property type="term" value="C:plasma membrane"/>
    <property type="evidence" value="ECO:0007669"/>
    <property type="project" value="TreeGrafter"/>
</dbReference>
<proteinExistence type="predicted"/>
<dbReference type="PROSITE" id="PS00383">
    <property type="entry name" value="TYR_PHOSPHATASE_1"/>
    <property type="match status" value="1"/>
</dbReference>
<feature type="compositionally biased region" description="Basic and acidic residues" evidence="3">
    <location>
        <begin position="422"/>
        <end position="435"/>
    </location>
</feature>
<dbReference type="PROSITE" id="PS51181">
    <property type="entry name" value="PPASE_TENSIN"/>
    <property type="match status" value="1"/>
</dbReference>
<dbReference type="SMART" id="SM00404">
    <property type="entry name" value="PTPc_motif"/>
    <property type="match status" value="1"/>
</dbReference>
<sequence>MASLLRQIVASPRVRHPEANLDLCYVTDNIIATSGPSLTYPQRYYRNPLDSLVRFLDSRHGANWAIWEFRAEGTGYPDEEVYGRIYHFPWPDHHPPPFALLVRVVASMRNWVRGTGVEVEGGDDGRLDGNDGKNGEGDGDAAKGGRVIVVHCKAGKGRSGTASCAYLISEEGWTLADALQRFTERRMRPGFGPGISIPSQLRWVGYVDRWTRHGKVYVERQVEVLEVHVWGLRDGVKVAVEGFVDEGRRIETVHTFGREECNIVRGSINGKNGFADVVAEVMGRRSGDKGVQTPTSATSEKKDVELPTESDAKEKEDFEGGDIIFRPSKRVVLLTNDINIDFERRNNANFGLTMVTAVAHVWFNAFFEGNGAENGGKADSSGVFELEWDRLDGIKGSRQKGTRAFDKFAVVWKALPDEERPGIVIHEPREDEEVKQSQPADWKGNKDYSPGIGKKLGLRAASPHNGSVSRASSTKSDSGAGKEEEVESEDGAAGVRPYGPGGETRLEVPGSPVDGPFDSPDSPRPGPDEGNKSSIDTSPPVLFPVHKLPKVPPPESTDDPRAD</sequence>
<dbReference type="OMA" id="YPKRAYR"/>
<keyword evidence="2" id="KW-0378">Hydrolase</keyword>
<feature type="region of interest" description="Disordered" evidence="3">
    <location>
        <begin position="285"/>
        <end position="313"/>
    </location>
</feature>
<feature type="region of interest" description="Disordered" evidence="3">
    <location>
        <begin position="422"/>
        <end position="563"/>
    </location>
</feature>
<evidence type="ECO:0000313" key="7">
    <source>
        <dbReference type="Proteomes" id="UP000016924"/>
    </source>
</evidence>
<dbReference type="PROSITE" id="PS50056">
    <property type="entry name" value="TYR_PHOSPHATASE_2"/>
    <property type="match status" value="1"/>
</dbReference>
<evidence type="ECO:0000313" key="6">
    <source>
        <dbReference type="EMBL" id="EON63622.1"/>
    </source>
</evidence>
<feature type="compositionally biased region" description="Basic and acidic residues" evidence="3">
    <location>
        <begin position="299"/>
        <end position="313"/>
    </location>
</feature>
<dbReference type="OrthoDB" id="16692at2759"/>
<dbReference type="AlphaFoldDB" id="R7YP14"/>
<dbReference type="Proteomes" id="UP000016924">
    <property type="component" value="Unassembled WGS sequence"/>
</dbReference>
<dbReference type="InterPro" id="IPR016130">
    <property type="entry name" value="Tyr_Pase_AS"/>
</dbReference>
<dbReference type="EMBL" id="JH767564">
    <property type="protein sequence ID" value="EON63622.1"/>
    <property type="molecule type" value="Genomic_DNA"/>
</dbReference>
<evidence type="ECO:0000256" key="3">
    <source>
        <dbReference type="SAM" id="MobiDB-lite"/>
    </source>
</evidence>
<name>R7YP14_CONA1</name>
<dbReference type="GO" id="GO:0005829">
    <property type="term" value="C:cytosol"/>
    <property type="evidence" value="ECO:0007669"/>
    <property type="project" value="TreeGrafter"/>
</dbReference>
<dbReference type="STRING" id="1168221.R7YP14"/>
<dbReference type="PANTHER" id="PTHR12305:SF81">
    <property type="entry name" value="PHOSPHATIDYLINOSITOL 3,4,5-TRISPHOSPHATE 3-PHOSPHATASE AND DUAL-SPECIFICITY PROTEIN PHOSPHATASE PTEN"/>
    <property type="match status" value="1"/>
</dbReference>
<dbReference type="Pfam" id="PF00782">
    <property type="entry name" value="DSPc"/>
    <property type="match status" value="1"/>
</dbReference>
<dbReference type="eggNOG" id="KOG2283">
    <property type="taxonomic scope" value="Eukaryota"/>
</dbReference>
<protein>
    <recommendedName>
        <fullName evidence="1">phosphatidylinositol-3,4,5-trisphosphate 3-phosphatase</fullName>
        <ecNumber evidence="1">3.1.3.67</ecNumber>
    </recommendedName>
</protein>
<keyword evidence="7" id="KW-1185">Reference proteome</keyword>
<dbReference type="GO" id="GO:0046856">
    <property type="term" value="P:phosphatidylinositol dephosphorylation"/>
    <property type="evidence" value="ECO:0007669"/>
    <property type="project" value="TreeGrafter"/>
</dbReference>
<organism evidence="6 7">
    <name type="scientific">Coniosporium apollinis (strain CBS 100218)</name>
    <name type="common">Rock-inhabiting black yeast</name>
    <dbReference type="NCBI Taxonomy" id="1168221"/>
    <lineage>
        <taxon>Eukaryota</taxon>
        <taxon>Fungi</taxon>
        <taxon>Dikarya</taxon>
        <taxon>Ascomycota</taxon>
        <taxon>Pezizomycotina</taxon>
        <taxon>Dothideomycetes</taxon>
        <taxon>Dothideomycetes incertae sedis</taxon>
        <taxon>Coniosporium</taxon>
    </lineage>
</organism>
<dbReference type="InterPro" id="IPR051281">
    <property type="entry name" value="Dual-spec_lipid-protein_phosph"/>
</dbReference>
<dbReference type="InterPro" id="IPR000340">
    <property type="entry name" value="Dual-sp_phosphatase_cat-dom"/>
</dbReference>
<dbReference type="RefSeq" id="XP_007778939.1">
    <property type="nucleotide sequence ID" value="XM_007780749.1"/>
</dbReference>
<dbReference type="GO" id="GO:0004725">
    <property type="term" value="F:protein tyrosine phosphatase activity"/>
    <property type="evidence" value="ECO:0007669"/>
    <property type="project" value="TreeGrafter"/>
</dbReference>
<accession>R7YP14</accession>
<evidence type="ECO:0000259" key="5">
    <source>
        <dbReference type="PROSITE" id="PS51181"/>
    </source>
</evidence>
<feature type="region of interest" description="Disordered" evidence="3">
    <location>
        <begin position="119"/>
        <end position="140"/>
    </location>
</feature>
<dbReference type="CDD" id="cd14497">
    <property type="entry name" value="PTP_PTEN-like"/>
    <property type="match status" value="1"/>
</dbReference>
<dbReference type="InterPro" id="IPR000387">
    <property type="entry name" value="Tyr_Pase_dom"/>
</dbReference>
<feature type="compositionally biased region" description="Polar residues" evidence="3">
    <location>
        <begin position="464"/>
        <end position="477"/>
    </location>
</feature>
<dbReference type="HOGENOM" id="CLU_020105_4_0_1"/>
<dbReference type="GO" id="GO:0043491">
    <property type="term" value="P:phosphatidylinositol 3-kinase/protein kinase B signal transduction"/>
    <property type="evidence" value="ECO:0007669"/>
    <property type="project" value="TreeGrafter"/>
</dbReference>